<accession>A0A6G1L509</accession>
<evidence type="ECO:0000313" key="2">
    <source>
        <dbReference type="Proteomes" id="UP000799436"/>
    </source>
</evidence>
<protein>
    <submittedName>
        <fullName evidence="1">Uncharacterized protein</fullName>
    </submittedName>
</protein>
<dbReference type="AlphaFoldDB" id="A0A6G1L509"/>
<reference evidence="1" key="1">
    <citation type="journal article" date="2020" name="Stud. Mycol.">
        <title>101 Dothideomycetes genomes: a test case for predicting lifestyles and emergence of pathogens.</title>
        <authorList>
            <person name="Haridas S."/>
            <person name="Albert R."/>
            <person name="Binder M."/>
            <person name="Bloem J."/>
            <person name="Labutti K."/>
            <person name="Salamov A."/>
            <person name="Andreopoulos B."/>
            <person name="Baker S."/>
            <person name="Barry K."/>
            <person name="Bills G."/>
            <person name="Bluhm B."/>
            <person name="Cannon C."/>
            <person name="Castanera R."/>
            <person name="Culley D."/>
            <person name="Daum C."/>
            <person name="Ezra D."/>
            <person name="Gonzalez J."/>
            <person name="Henrissat B."/>
            <person name="Kuo A."/>
            <person name="Liang C."/>
            <person name="Lipzen A."/>
            <person name="Lutzoni F."/>
            <person name="Magnuson J."/>
            <person name="Mondo S."/>
            <person name="Nolan M."/>
            <person name="Ohm R."/>
            <person name="Pangilinan J."/>
            <person name="Park H.-J."/>
            <person name="Ramirez L."/>
            <person name="Alfaro M."/>
            <person name="Sun H."/>
            <person name="Tritt A."/>
            <person name="Yoshinaga Y."/>
            <person name="Zwiers L.-H."/>
            <person name="Turgeon B."/>
            <person name="Goodwin S."/>
            <person name="Spatafora J."/>
            <person name="Crous P."/>
            <person name="Grigoriev I."/>
        </authorList>
    </citation>
    <scope>NUCLEOTIDE SEQUENCE</scope>
    <source>
        <strain evidence="1">CBS 116005</strain>
    </source>
</reference>
<evidence type="ECO:0000313" key="1">
    <source>
        <dbReference type="EMBL" id="KAF2767672.1"/>
    </source>
</evidence>
<dbReference type="EMBL" id="ML995853">
    <property type="protein sequence ID" value="KAF2767672.1"/>
    <property type="molecule type" value="Genomic_DNA"/>
</dbReference>
<dbReference type="Proteomes" id="UP000799436">
    <property type="component" value="Unassembled WGS sequence"/>
</dbReference>
<gene>
    <name evidence="1" type="ORF">EJ03DRAFT_144590</name>
</gene>
<sequence>MPLRRHGRVFPLGELHMQAKTRSCLPFWARETTQEPHLSAIFRDTKSSSHSLLLCFSASTSLQIYSYCCQSARTCLRHRRPERLASDLQADTGDWKRLSELTVITCDRHNGRRLGGEEFDHRPPGEGPSLK</sequence>
<name>A0A6G1L509_9PEZI</name>
<keyword evidence="2" id="KW-1185">Reference proteome</keyword>
<proteinExistence type="predicted"/>
<organism evidence="1 2">
    <name type="scientific">Teratosphaeria nubilosa</name>
    <dbReference type="NCBI Taxonomy" id="161662"/>
    <lineage>
        <taxon>Eukaryota</taxon>
        <taxon>Fungi</taxon>
        <taxon>Dikarya</taxon>
        <taxon>Ascomycota</taxon>
        <taxon>Pezizomycotina</taxon>
        <taxon>Dothideomycetes</taxon>
        <taxon>Dothideomycetidae</taxon>
        <taxon>Mycosphaerellales</taxon>
        <taxon>Teratosphaeriaceae</taxon>
        <taxon>Teratosphaeria</taxon>
    </lineage>
</organism>